<accession>A0A2N5SU15</accession>
<reference evidence="2 3" key="1">
    <citation type="submission" date="2017-11" db="EMBL/GenBank/DDBJ databases">
        <title>De novo assembly and phasing of dikaryotic genomes from two isolates of Puccinia coronata f. sp. avenae, the causal agent of oat crown rust.</title>
        <authorList>
            <person name="Miller M.E."/>
            <person name="Zhang Y."/>
            <person name="Omidvar V."/>
            <person name="Sperschneider J."/>
            <person name="Schwessinger B."/>
            <person name="Raley C."/>
            <person name="Palmer J.M."/>
            <person name="Garnica D."/>
            <person name="Upadhyaya N."/>
            <person name="Rathjen J."/>
            <person name="Taylor J.M."/>
            <person name="Park R.F."/>
            <person name="Dodds P.N."/>
            <person name="Hirsch C.D."/>
            <person name="Kianian S.F."/>
            <person name="Figueroa M."/>
        </authorList>
    </citation>
    <scope>NUCLEOTIDE SEQUENCE [LARGE SCALE GENOMIC DNA]</scope>
    <source>
        <strain evidence="2">12NC29</strain>
    </source>
</reference>
<dbReference type="AlphaFoldDB" id="A0A2N5SU15"/>
<sequence length="224" mass="25361">MASEVNRLILNKTGIDINLSENHIRCFCHKIALILNAGLKSIKLAANKLITFKESTLGFVPGLSPIEEESEESEKTTDQFVQEDVFLDKDSSNTDEAGDDGDGLEREPPVPTPSSNKIHRILEKVDFIIQQITSSAAKRFEYDTWCKKLDYNGPSLIAGYGIQWNIKFESRNGGYQARKVIAKLIENERDRQEREGGKNYYNNMEITQSKWDVVNKLNETLSVS</sequence>
<name>A0A2N5SU15_9BASI</name>
<dbReference type="STRING" id="200324.A0A2N5SU15"/>
<keyword evidence="3" id="KW-1185">Reference proteome</keyword>
<evidence type="ECO:0000313" key="3">
    <source>
        <dbReference type="Proteomes" id="UP000235388"/>
    </source>
</evidence>
<dbReference type="OrthoDB" id="2506354at2759"/>
<dbReference type="PANTHER" id="PTHR47501:SF5">
    <property type="entry name" value="HAT C-TERMINAL DIMERISATION DOMAIN-CONTAINING PROTEIN"/>
    <property type="match status" value="1"/>
</dbReference>
<organism evidence="2 3">
    <name type="scientific">Puccinia coronata f. sp. avenae</name>
    <dbReference type="NCBI Taxonomy" id="200324"/>
    <lineage>
        <taxon>Eukaryota</taxon>
        <taxon>Fungi</taxon>
        <taxon>Dikarya</taxon>
        <taxon>Basidiomycota</taxon>
        <taxon>Pucciniomycotina</taxon>
        <taxon>Pucciniomycetes</taxon>
        <taxon>Pucciniales</taxon>
        <taxon>Pucciniaceae</taxon>
        <taxon>Puccinia</taxon>
    </lineage>
</organism>
<evidence type="ECO:0008006" key="4">
    <source>
        <dbReference type="Google" id="ProtNLM"/>
    </source>
</evidence>
<protein>
    <recommendedName>
        <fullName evidence="4">HAT C-terminal dimerisation domain-containing protein</fullName>
    </recommendedName>
</protein>
<proteinExistence type="predicted"/>
<evidence type="ECO:0000256" key="1">
    <source>
        <dbReference type="SAM" id="MobiDB-lite"/>
    </source>
</evidence>
<evidence type="ECO:0000313" key="2">
    <source>
        <dbReference type="EMBL" id="PLW16749.1"/>
    </source>
</evidence>
<dbReference type="PANTHER" id="PTHR47501">
    <property type="entry name" value="TRANSPOSASE-RELATED"/>
    <property type="match status" value="1"/>
</dbReference>
<feature type="region of interest" description="Disordered" evidence="1">
    <location>
        <begin position="90"/>
        <end position="116"/>
    </location>
</feature>
<dbReference type="EMBL" id="PGCJ01000863">
    <property type="protein sequence ID" value="PLW16749.1"/>
    <property type="molecule type" value="Genomic_DNA"/>
</dbReference>
<gene>
    <name evidence="2" type="ORF">PCANC_12302</name>
</gene>
<dbReference type="Proteomes" id="UP000235388">
    <property type="component" value="Unassembled WGS sequence"/>
</dbReference>
<comment type="caution">
    <text evidence="2">The sequence shown here is derived from an EMBL/GenBank/DDBJ whole genome shotgun (WGS) entry which is preliminary data.</text>
</comment>